<keyword evidence="2" id="KW-0547">Nucleotide-binding</keyword>
<dbReference type="Gene3D" id="3.40.50.300">
    <property type="entry name" value="P-loop containing nucleotide triphosphate hydrolases"/>
    <property type="match status" value="1"/>
</dbReference>
<feature type="domain" description="ATPase dynein-related AAA" evidence="4">
    <location>
        <begin position="69"/>
        <end position="188"/>
    </location>
</feature>
<dbReference type="EMBL" id="AUZY01008898">
    <property type="protein sequence ID" value="EQD44453.1"/>
    <property type="molecule type" value="Genomic_DNA"/>
</dbReference>
<gene>
    <name evidence="7" type="ORF">B1A_12456</name>
    <name evidence="6" type="ORF">B1B_13518</name>
</gene>
<dbReference type="PANTHER" id="PTHR48103:SF2">
    <property type="entry name" value="MIDASIN"/>
    <property type="match status" value="1"/>
</dbReference>
<organism evidence="6">
    <name type="scientific">mine drainage metagenome</name>
    <dbReference type="NCBI Taxonomy" id="410659"/>
    <lineage>
        <taxon>unclassified sequences</taxon>
        <taxon>metagenomes</taxon>
        <taxon>ecological metagenomes</taxon>
    </lineage>
</organism>
<dbReference type="Pfam" id="PF08406">
    <property type="entry name" value="CbbQ_C"/>
    <property type="match status" value="1"/>
</dbReference>
<reference evidence="6" key="2">
    <citation type="journal article" date="2014" name="ISME J.">
        <title>Microbial stratification in low pH oxic and suboxic macroscopic growths along an acid mine drainage.</title>
        <authorList>
            <person name="Mendez-Garcia C."/>
            <person name="Mesa V."/>
            <person name="Sprenger R.R."/>
            <person name="Richter M."/>
            <person name="Diez M.S."/>
            <person name="Solano J."/>
            <person name="Bargiela R."/>
            <person name="Golyshina O.V."/>
            <person name="Manteca A."/>
            <person name="Ramos J.L."/>
            <person name="Gallego J.R."/>
            <person name="Llorente I."/>
            <person name="Martins Dos Santos V.A."/>
            <person name="Jensen O.N."/>
            <person name="Pelaez A.I."/>
            <person name="Sanchez J."/>
            <person name="Ferrer M."/>
        </authorList>
    </citation>
    <scope>NUCLEOTIDE SEQUENCE</scope>
</reference>
<dbReference type="InterPro" id="IPR011704">
    <property type="entry name" value="ATPase_dyneun-rel_AAA"/>
</dbReference>
<comment type="caution">
    <text evidence="6">The sequence shown here is derived from an EMBL/GenBank/DDBJ whole genome shotgun (WGS) entry which is preliminary data.</text>
</comment>
<reference evidence="6" key="1">
    <citation type="submission" date="2013-08" db="EMBL/GenBank/DDBJ databases">
        <authorList>
            <person name="Mendez C."/>
            <person name="Richter M."/>
            <person name="Ferrer M."/>
            <person name="Sanchez J."/>
        </authorList>
    </citation>
    <scope>NUCLEOTIDE SEQUENCE</scope>
</reference>
<dbReference type="InterPro" id="IPR027417">
    <property type="entry name" value="P-loop_NTPase"/>
</dbReference>
<evidence type="ECO:0000256" key="3">
    <source>
        <dbReference type="ARBA" id="ARBA00022840"/>
    </source>
</evidence>
<dbReference type="GO" id="GO:0005524">
    <property type="term" value="F:ATP binding"/>
    <property type="evidence" value="ECO:0007669"/>
    <property type="project" value="UniProtKB-KW"/>
</dbReference>
<evidence type="ECO:0000259" key="5">
    <source>
        <dbReference type="Pfam" id="PF08406"/>
    </source>
</evidence>
<evidence type="ECO:0000256" key="2">
    <source>
        <dbReference type="ARBA" id="ARBA00022741"/>
    </source>
</evidence>
<dbReference type="Pfam" id="PF07728">
    <property type="entry name" value="AAA_5"/>
    <property type="match status" value="1"/>
</dbReference>
<dbReference type="CDD" id="cd00009">
    <property type="entry name" value="AAA"/>
    <property type="match status" value="1"/>
</dbReference>
<dbReference type="PANTHER" id="PTHR48103">
    <property type="entry name" value="MIDASIN-RELATED"/>
    <property type="match status" value="1"/>
</dbReference>
<name>T0ZID7_9ZZZZ</name>
<sequence>MKTTKLCGFNVHGVTLPEVEVQVPEVVAQDMLGFIPKLEPAYTFTREHLQVVLNFLQGVWTEGSTEGLQLIGPTGSGKTSLVEQVCARLGVPVVSVTGHDRLEVPDLVAQTIAASGTTITVDGPLTMAMRAGVPFLLNEIDLVEPGTLTGLNDILERGFVLVAQTNELVKAKLGFAFCATSNTGGGGDESGLYVGTRVQNLAFRDRFCKLVVDYPEPATEHGILSAVFNGLDAGVAEGFVKVANMIRDAFKAGTGMDVTMSTRTLIRWVRLSVLYKNVAERGFSPVHYAMDLALANGTSAPVSESIHQLIVQVMGASQNPGQASGDAT</sequence>
<feature type="domain" description="CbbQ/NirQ/NorQ C-terminal" evidence="5">
    <location>
        <begin position="221"/>
        <end position="310"/>
    </location>
</feature>
<dbReference type="GO" id="GO:0000027">
    <property type="term" value="P:ribosomal large subunit assembly"/>
    <property type="evidence" value="ECO:0007669"/>
    <property type="project" value="TreeGrafter"/>
</dbReference>
<evidence type="ECO:0000313" key="7">
    <source>
        <dbReference type="EMBL" id="EQD53242.1"/>
    </source>
</evidence>
<dbReference type="GO" id="GO:0030687">
    <property type="term" value="C:preribosome, large subunit precursor"/>
    <property type="evidence" value="ECO:0007669"/>
    <property type="project" value="TreeGrafter"/>
</dbReference>
<dbReference type="GO" id="GO:0005634">
    <property type="term" value="C:nucleus"/>
    <property type="evidence" value="ECO:0007669"/>
    <property type="project" value="TreeGrafter"/>
</dbReference>
<dbReference type="AlphaFoldDB" id="T0ZID7"/>
<evidence type="ECO:0000313" key="6">
    <source>
        <dbReference type="EMBL" id="EQD44453.1"/>
    </source>
</evidence>
<dbReference type="SUPFAM" id="SSF52540">
    <property type="entry name" value="P-loop containing nucleoside triphosphate hydrolases"/>
    <property type="match status" value="1"/>
</dbReference>
<dbReference type="GO" id="GO:0016887">
    <property type="term" value="F:ATP hydrolysis activity"/>
    <property type="evidence" value="ECO:0007669"/>
    <property type="project" value="InterPro"/>
</dbReference>
<protein>
    <submittedName>
        <fullName evidence="6">ATPase</fullName>
    </submittedName>
</protein>
<keyword evidence="3" id="KW-0067">ATP-binding</keyword>
<dbReference type="InterPro" id="IPR013615">
    <property type="entry name" value="CbbQ_C"/>
</dbReference>
<dbReference type="GO" id="GO:0000055">
    <property type="term" value="P:ribosomal large subunit export from nucleus"/>
    <property type="evidence" value="ECO:0007669"/>
    <property type="project" value="TreeGrafter"/>
</dbReference>
<comment type="similarity">
    <text evidence="1">Belongs to the CbbQ/NirQ/NorQ/GpvN family.</text>
</comment>
<evidence type="ECO:0000259" key="4">
    <source>
        <dbReference type="Pfam" id="PF07728"/>
    </source>
</evidence>
<accession>T0ZID7</accession>
<proteinExistence type="inferred from homology"/>
<dbReference type="EMBL" id="AUZX01009049">
    <property type="protein sequence ID" value="EQD53242.1"/>
    <property type="molecule type" value="Genomic_DNA"/>
</dbReference>
<evidence type="ECO:0000256" key="1">
    <source>
        <dbReference type="ARBA" id="ARBA00009417"/>
    </source>
</evidence>